<dbReference type="GO" id="GO:0005829">
    <property type="term" value="C:cytosol"/>
    <property type="evidence" value="ECO:0007669"/>
    <property type="project" value="TreeGrafter"/>
</dbReference>
<dbReference type="EMBL" id="NBII01000008">
    <property type="protein sequence ID" value="PAV16441.1"/>
    <property type="molecule type" value="Genomic_DNA"/>
</dbReference>
<dbReference type="Proteomes" id="UP000217199">
    <property type="component" value="Unassembled WGS sequence"/>
</dbReference>
<proteinExistence type="inferred from homology"/>
<keyword evidence="3" id="KW-1185">Reference proteome</keyword>
<dbReference type="STRING" id="2282107.A0A286UA36"/>
<evidence type="ECO:0000256" key="1">
    <source>
        <dbReference type="ARBA" id="ARBA00005351"/>
    </source>
</evidence>
<comment type="caution">
    <text evidence="2">The sequence shown here is derived from an EMBL/GenBank/DDBJ whole genome shotgun (WGS) entry which is preliminary data.</text>
</comment>
<dbReference type="InterPro" id="IPR007317">
    <property type="entry name" value="GET4"/>
</dbReference>
<comment type="similarity">
    <text evidence="1">Belongs to the GET4 family.</text>
</comment>
<dbReference type="InterPro" id="IPR011990">
    <property type="entry name" value="TPR-like_helical_dom_sf"/>
</dbReference>
<name>A0A286UA36_9AGAM</name>
<dbReference type="GO" id="GO:0045048">
    <property type="term" value="P:protein insertion into ER membrane"/>
    <property type="evidence" value="ECO:0007669"/>
    <property type="project" value="InterPro"/>
</dbReference>
<organism evidence="2 3">
    <name type="scientific">Pyrrhoderma noxium</name>
    <dbReference type="NCBI Taxonomy" id="2282107"/>
    <lineage>
        <taxon>Eukaryota</taxon>
        <taxon>Fungi</taxon>
        <taxon>Dikarya</taxon>
        <taxon>Basidiomycota</taxon>
        <taxon>Agaricomycotina</taxon>
        <taxon>Agaricomycetes</taxon>
        <taxon>Hymenochaetales</taxon>
        <taxon>Hymenochaetaceae</taxon>
        <taxon>Pyrrhoderma</taxon>
    </lineage>
</organism>
<dbReference type="OrthoDB" id="10252405at2759"/>
<dbReference type="PANTHER" id="PTHR12875">
    <property type="entry name" value="GOLGI TO ER TRAFFIC PROTEIN 4 HOMOLOG"/>
    <property type="match status" value="1"/>
</dbReference>
<protein>
    <submittedName>
        <fullName evidence="2">Cytoplasmic</fullName>
    </submittedName>
</protein>
<evidence type="ECO:0000313" key="2">
    <source>
        <dbReference type="EMBL" id="PAV16441.1"/>
    </source>
</evidence>
<dbReference type="AlphaFoldDB" id="A0A286UA36"/>
<reference evidence="2 3" key="1">
    <citation type="journal article" date="2017" name="Mol. Ecol.">
        <title>Comparative and population genomic landscape of Phellinus noxius: A hypervariable fungus causing root rot in trees.</title>
        <authorList>
            <person name="Chung C.L."/>
            <person name="Lee T.J."/>
            <person name="Akiba M."/>
            <person name="Lee H.H."/>
            <person name="Kuo T.H."/>
            <person name="Liu D."/>
            <person name="Ke H.M."/>
            <person name="Yokoi T."/>
            <person name="Roa M.B."/>
            <person name="Lu M.J."/>
            <person name="Chang Y.Y."/>
            <person name="Ann P.J."/>
            <person name="Tsai J.N."/>
            <person name="Chen C.Y."/>
            <person name="Tzean S.S."/>
            <person name="Ota Y."/>
            <person name="Hattori T."/>
            <person name="Sahashi N."/>
            <person name="Liou R.F."/>
            <person name="Kikuchi T."/>
            <person name="Tsai I.J."/>
        </authorList>
    </citation>
    <scope>NUCLEOTIDE SEQUENCE [LARGE SCALE GENOMIC DNA]</scope>
    <source>
        <strain evidence="2 3">FFPRI411160</strain>
    </source>
</reference>
<sequence>MPPAPSSSRALAAILPQIASGQAYEAHQKARTFASRYVKSAQYDTAIDVLFQSARELLKAGQPGSGTDLASFLLDVYESKGERVTDESRGMLTQLIALTGSSGTWRKTLIDKAIVWTAKAGPCPTGDQELHHYAGELFYKEGAFILAETHLLSAGKRDSARLLAQMLSEWWQASSPPSSPGLYALRGTLPYLLNGNIIASRTFITHFVSLVTAHQTSLRSPLAREPLPVPNSSDEILITTDHILNFLQLAVRTCQRAQGGANKKAQEAWVRLCGTYLSKGGELAKPDIRRHLNDIATLFFAIPQPRSQAANPFGEMLSSLFGSPPTTVAGPRVLMPGTEAADSVCSSVIDAISVGVNEHMSFNS</sequence>
<dbReference type="FunCoup" id="A0A286UA36">
    <property type="interactions" value="426"/>
</dbReference>
<accession>A0A286UA36</accession>
<dbReference type="Pfam" id="PF04190">
    <property type="entry name" value="GET4"/>
    <property type="match status" value="1"/>
</dbReference>
<gene>
    <name evidence="2" type="ORF">PNOK_0806100</name>
</gene>
<dbReference type="PANTHER" id="PTHR12875:SF0">
    <property type="entry name" value="GOLGI TO ER TRAFFIC PROTEIN 4 HOMOLOG"/>
    <property type="match status" value="1"/>
</dbReference>
<dbReference type="InParanoid" id="A0A286UA36"/>
<dbReference type="Gene3D" id="1.25.40.10">
    <property type="entry name" value="Tetratricopeptide repeat domain"/>
    <property type="match status" value="1"/>
</dbReference>
<evidence type="ECO:0000313" key="3">
    <source>
        <dbReference type="Proteomes" id="UP000217199"/>
    </source>
</evidence>